<dbReference type="STRING" id="400727.A0A2T7P374"/>
<keyword evidence="5" id="KW-0393">Immunoglobulin domain</keyword>
<protein>
    <recommendedName>
        <fullName evidence="8">Ig-like domain-containing protein</fullName>
    </recommendedName>
</protein>
<feature type="region of interest" description="Disordered" evidence="6">
    <location>
        <begin position="156"/>
        <end position="183"/>
    </location>
</feature>
<dbReference type="SUPFAM" id="SSF48726">
    <property type="entry name" value="Immunoglobulin"/>
    <property type="match status" value="1"/>
</dbReference>
<dbReference type="SMART" id="SM00409">
    <property type="entry name" value="IG"/>
    <property type="match status" value="2"/>
</dbReference>
<dbReference type="GO" id="GO:0050839">
    <property type="term" value="F:cell adhesion molecule binding"/>
    <property type="evidence" value="ECO:0007669"/>
    <property type="project" value="TreeGrafter"/>
</dbReference>
<dbReference type="Pfam" id="PF13927">
    <property type="entry name" value="Ig_3"/>
    <property type="match status" value="1"/>
</dbReference>
<comment type="caution">
    <text evidence="9">The sequence shown here is derived from an EMBL/GenBank/DDBJ whole genome shotgun (WGS) entry which is preliminary data.</text>
</comment>
<feature type="compositionally biased region" description="Low complexity" evidence="6">
    <location>
        <begin position="164"/>
        <end position="173"/>
    </location>
</feature>
<dbReference type="EMBL" id="PZQS01000007">
    <property type="protein sequence ID" value="PVD27860.1"/>
    <property type="molecule type" value="Genomic_DNA"/>
</dbReference>
<dbReference type="PANTHER" id="PTHR11640">
    <property type="entry name" value="NEPHRIN"/>
    <property type="match status" value="1"/>
</dbReference>
<feature type="region of interest" description="Disordered" evidence="6">
    <location>
        <begin position="535"/>
        <end position="591"/>
    </location>
</feature>
<accession>A0A2T7P374</accession>
<keyword evidence="7" id="KW-1133">Transmembrane helix</keyword>
<dbReference type="InterPro" id="IPR013783">
    <property type="entry name" value="Ig-like_fold"/>
</dbReference>
<dbReference type="InterPro" id="IPR036179">
    <property type="entry name" value="Ig-like_dom_sf"/>
</dbReference>
<evidence type="ECO:0000256" key="4">
    <source>
        <dbReference type="ARBA" id="ARBA00023180"/>
    </source>
</evidence>
<dbReference type="InterPro" id="IPR003598">
    <property type="entry name" value="Ig_sub2"/>
</dbReference>
<evidence type="ECO:0000256" key="2">
    <source>
        <dbReference type="ARBA" id="ARBA00023136"/>
    </source>
</evidence>
<dbReference type="OrthoDB" id="6146306at2759"/>
<dbReference type="PROSITE" id="PS50835">
    <property type="entry name" value="IG_LIKE"/>
    <property type="match status" value="2"/>
</dbReference>
<feature type="transmembrane region" description="Helical" evidence="7">
    <location>
        <begin position="457"/>
        <end position="479"/>
    </location>
</feature>
<keyword evidence="7" id="KW-0812">Transmembrane</keyword>
<feature type="compositionally biased region" description="Basic and acidic residues" evidence="6">
    <location>
        <begin position="552"/>
        <end position="564"/>
    </location>
</feature>
<feature type="domain" description="Ig-like" evidence="8">
    <location>
        <begin position="259"/>
        <end position="339"/>
    </location>
</feature>
<dbReference type="InterPro" id="IPR051275">
    <property type="entry name" value="Cell_adhesion_signaling"/>
</dbReference>
<keyword evidence="2 7" id="KW-0472">Membrane</keyword>
<dbReference type="GO" id="GO:0098609">
    <property type="term" value="P:cell-cell adhesion"/>
    <property type="evidence" value="ECO:0007669"/>
    <property type="project" value="TreeGrafter"/>
</dbReference>
<evidence type="ECO:0000256" key="3">
    <source>
        <dbReference type="ARBA" id="ARBA00023157"/>
    </source>
</evidence>
<dbReference type="InterPro" id="IPR003599">
    <property type="entry name" value="Ig_sub"/>
</dbReference>
<proteinExistence type="predicted"/>
<organism evidence="9 10">
    <name type="scientific">Pomacea canaliculata</name>
    <name type="common">Golden apple snail</name>
    <dbReference type="NCBI Taxonomy" id="400727"/>
    <lineage>
        <taxon>Eukaryota</taxon>
        <taxon>Metazoa</taxon>
        <taxon>Spiralia</taxon>
        <taxon>Lophotrochozoa</taxon>
        <taxon>Mollusca</taxon>
        <taxon>Gastropoda</taxon>
        <taxon>Caenogastropoda</taxon>
        <taxon>Architaenioglossa</taxon>
        <taxon>Ampullarioidea</taxon>
        <taxon>Ampullariidae</taxon>
        <taxon>Pomacea</taxon>
    </lineage>
</organism>
<feature type="domain" description="Ig-like" evidence="8">
    <location>
        <begin position="176"/>
        <end position="254"/>
    </location>
</feature>
<keyword evidence="10" id="KW-1185">Reference proteome</keyword>
<evidence type="ECO:0000256" key="6">
    <source>
        <dbReference type="SAM" id="MobiDB-lite"/>
    </source>
</evidence>
<comment type="subcellular location">
    <subcellularLocation>
        <location evidence="1">Membrane</location>
        <topology evidence="1">Single-pass type I membrane protein</topology>
    </subcellularLocation>
</comment>
<dbReference type="SMART" id="SM00408">
    <property type="entry name" value="IGc2"/>
    <property type="match status" value="1"/>
</dbReference>
<evidence type="ECO:0000256" key="7">
    <source>
        <dbReference type="SAM" id="Phobius"/>
    </source>
</evidence>
<dbReference type="InterPro" id="IPR007110">
    <property type="entry name" value="Ig-like_dom"/>
</dbReference>
<evidence type="ECO:0000256" key="5">
    <source>
        <dbReference type="ARBA" id="ARBA00023319"/>
    </source>
</evidence>
<keyword evidence="4" id="KW-0325">Glycoprotein</keyword>
<gene>
    <name evidence="9" type="ORF">C0Q70_13036</name>
</gene>
<keyword evidence="3" id="KW-1015">Disulfide bond</keyword>
<reference evidence="9 10" key="1">
    <citation type="submission" date="2018-04" db="EMBL/GenBank/DDBJ databases">
        <title>The genome of golden apple snail Pomacea canaliculata provides insight into stress tolerance and invasive adaptation.</title>
        <authorList>
            <person name="Liu C."/>
            <person name="Liu B."/>
            <person name="Ren Y."/>
            <person name="Zhang Y."/>
            <person name="Wang H."/>
            <person name="Li S."/>
            <person name="Jiang F."/>
            <person name="Yin L."/>
            <person name="Zhang G."/>
            <person name="Qian W."/>
            <person name="Fan W."/>
        </authorList>
    </citation>
    <scope>NUCLEOTIDE SEQUENCE [LARGE SCALE GENOMIC DNA]</scope>
    <source>
        <strain evidence="9">SZHN2017</strain>
        <tissue evidence="9">Muscle</tissue>
    </source>
</reference>
<sequence length="651" mass="71382">MGGSRNTAEVYESTLNLCESPKGYLEVEEGKQNNTFICSGLTVNTTVSWFRDDNRPIGTCNATQISQPCSGVVFATIFNMSRTVNTSTITVNEMATPQKDVFKNGSLLCQTSTVGTKLEETRCQFDLIIPATGVVCSGEYNSSLWALTGQCDVARANSSRGSDTNTTNTNTTTARPPSQPPSHNCPLYVEENDDVKCSCYTTDLGKPSGLVMWTETGSSVLRLEKVNRTQHENTYTCSLMWNNTDVLRVNYTLQVNYSSRVLTFKINNMDIDTVNVSENTDLTVVCKADGRPTPSLSLFKNIDNQKFKLAVVNDSDELTHTMTAVTCQDAGNYVCQSENIICVDAKSIQVFVFYPDSLIIISNGSSLNDTNTTKLETNISAEYQCTRDSLLLYRTTCHVIFRSKTVYSAGLYTAIFSNVFGNVSFTFEVKGELHPATKSTKPLGAPQITEENITVPVVGGVIGGVCFVVLVVAIIILVVRRKGTNKKETPQLTEAIEEEQNEETETDVDKSHSQSTTTIDSTAHDVYSAVVKKGVKPTATDSTDSAVSPTNKDVKSNKEKEKSKKTAGKGKKKEKETFSKSPKGASEYEIFGFDETQGQKMKGAKETKRRKEQNLNYTIVVFDDTLNTPTPTPTSDRTVYAEIVGGKVAKF</sequence>
<feature type="compositionally biased region" description="Acidic residues" evidence="6">
    <location>
        <begin position="495"/>
        <end position="506"/>
    </location>
</feature>
<evidence type="ECO:0000313" key="10">
    <source>
        <dbReference type="Proteomes" id="UP000245119"/>
    </source>
</evidence>
<dbReference type="GO" id="GO:0005886">
    <property type="term" value="C:plasma membrane"/>
    <property type="evidence" value="ECO:0007669"/>
    <property type="project" value="TreeGrafter"/>
</dbReference>
<evidence type="ECO:0000313" key="9">
    <source>
        <dbReference type="EMBL" id="PVD27860.1"/>
    </source>
</evidence>
<evidence type="ECO:0000259" key="8">
    <source>
        <dbReference type="PROSITE" id="PS50835"/>
    </source>
</evidence>
<dbReference type="GO" id="GO:0005911">
    <property type="term" value="C:cell-cell junction"/>
    <property type="evidence" value="ECO:0007669"/>
    <property type="project" value="TreeGrafter"/>
</dbReference>
<evidence type="ECO:0000256" key="1">
    <source>
        <dbReference type="ARBA" id="ARBA00004479"/>
    </source>
</evidence>
<name>A0A2T7P374_POMCA</name>
<feature type="region of interest" description="Disordered" evidence="6">
    <location>
        <begin position="487"/>
        <end position="522"/>
    </location>
</feature>
<dbReference type="Gene3D" id="2.60.40.10">
    <property type="entry name" value="Immunoglobulins"/>
    <property type="match status" value="1"/>
</dbReference>
<dbReference type="AlphaFoldDB" id="A0A2T7P374"/>
<dbReference type="Proteomes" id="UP000245119">
    <property type="component" value="Linkage Group LG7"/>
</dbReference>
<feature type="compositionally biased region" description="Polar residues" evidence="6">
    <location>
        <begin position="539"/>
        <end position="551"/>
    </location>
</feature>
<dbReference type="PANTHER" id="PTHR11640:SF31">
    <property type="entry name" value="IRREGULAR CHIASM C-ROUGHEST PROTEIN-RELATED"/>
    <property type="match status" value="1"/>
</dbReference>